<keyword evidence="2" id="KW-1185">Reference proteome</keyword>
<reference evidence="1 2" key="1">
    <citation type="submission" date="2016-05" db="EMBL/GenBank/DDBJ databases">
        <title>Single-cell genome of chain-forming Candidatus Thiomargarita nelsonii and comparison to other large sulfur-oxidizing bacteria.</title>
        <authorList>
            <person name="Winkel M."/>
            <person name="Salman V."/>
            <person name="Woyke T."/>
            <person name="Schulz-Vogt H."/>
            <person name="Richter M."/>
            <person name="Flood B."/>
            <person name="Bailey J."/>
            <person name="Amann R."/>
            <person name="Mussmann M."/>
        </authorList>
    </citation>
    <scope>NUCLEOTIDE SEQUENCE [LARGE SCALE GENOMIC DNA]</scope>
    <source>
        <strain evidence="1 2">THI036</strain>
    </source>
</reference>
<dbReference type="Pfam" id="PF20553">
    <property type="entry name" value="Methyltransf_35"/>
    <property type="match status" value="1"/>
</dbReference>
<dbReference type="AlphaFoldDB" id="A0A0A6P1P1"/>
<proteinExistence type="predicted"/>
<name>A0A0A6P1P1_9GAMM</name>
<dbReference type="Proteomes" id="UP000076962">
    <property type="component" value="Unassembled WGS sequence"/>
</dbReference>
<organism evidence="1 2">
    <name type="scientific">Candidatus Thiomargarita nelsonii</name>
    <dbReference type="NCBI Taxonomy" id="1003181"/>
    <lineage>
        <taxon>Bacteria</taxon>
        <taxon>Pseudomonadati</taxon>
        <taxon>Pseudomonadota</taxon>
        <taxon>Gammaproteobacteria</taxon>
        <taxon>Thiotrichales</taxon>
        <taxon>Thiotrichaceae</taxon>
        <taxon>Thiomargarita</taxon>
    </lineage>
</organism>
<comment type="caution">
    <text evidence="1">The sequence shown here is derived from an EMBL/GenBank/DDBJ whole genome shotgun (WGS) entry which is preliminary data.</text>
</comment>
<dbReference type="EMBL" id="LUTY01003112">
    <property type="protein sequence ID" value="OAD18728.1"/>
    <property type="molecule type" value="Genomic_DNA"/>
</dbReference>
<evidence type="ECO:0000313" key="2">
    <source>
        <dbReference type="Proteomes" id="UP000076962"/>
    </source>
</evidence>
<protein>
    <submittedName>
        <fullName evidence="1">Uncharacterized protein</fullName>
    </submittedName>
</protein>
<dbReference type="InterPro" id="IPR046788">
    <property type="entry name" value="Methyltransf_35"/>
</dbReference>
<gene>
    <name evidence="1" type="ORF">THIOM_005667</name>
</gene>
<accession>A0A0A6P1P1</accession>
<sequence length="330" mass="37902">MPSFDLVNYALRPNKNVERKIIVECLSALQPYFNMQAYRYVGLGSLWFIDFILVHKMLQIKDMISIEKEEYAQRAEFNKPFACIEVKYGETTTILPQLSLGDKPSIVWLDYDSGLEGPVLGDTFTVCRQVTSGSVFLITVNAHPGKIRAKGDELTSSYTTHKSLSNREKFETGFRYYTDEYVGDLKLEPLPSRVHKEDKFPKFIGNLLLAHIKRATRQSGNNFKPLFNFYYKDGAPMVTVGGMIANQEHLSSLEQCQLFDKFEYLTGEEQYSIGVPLLTPKEKLIFDQLLPSDEPPSEDKMKDIGLNLTKEQIAAYHKFYRLYPMFGEFL</sequence>
<evidence type="ECO:0000313" key="1">
    <source>
        <dbReference type="EMBL" id="OAD18728.1"/>
    </source>
</evidence>